<dbReference type="PANTHER" id="PTHR11659">
    <property type="entry name" value="GLUTAMYL-TRNA GLN AMIDOTRANSFERASE SUBUNIT B MITOCHONDRIAL AND PROKARYOTIC PET112-RELATED"/>
    <property type="match status" value="1"/>
</dbReference>
<dbReference type="InterPro" id="IPR006075">
    <property type="entry name" value="Asn/Gln-tRNA_Trfase_suB/E_cat"/>
</dbReference>
<dbReference type="Proteomes" id="UP000254554">
    <property type="component" value="Unassembled WGS sequence"/>
</dbReference>
<dbReference type="SMART" id="SM00845">
    <property type="entry name" value="GatB_Yqey"/>
    <property type="match status" value="1"/>
</dbReference>
<evidence type="ECO:0000256" key="9">
    <source>
        <dbReference type="ARBA" id="ARBA00047380"/>
    </source>
</evidence>
<keyword evidence="5 11" id="KW-0547">Nucleotide-binding</keyword>
<dbReference type="InterPro" id="IPR004413">
    <property type="entry name" value="GatB"/>
</dbReference>
<evidence type="ECO:0000313" key="13">
    <source>
        <dbReference type="EMBL" id="STO21214.1"/>
    </source>
</evidence>
<evidence type="ECO:0000256" key="4">
    <source>
        <dbReference type="ARBA" id="ARBA00022598"/>
    </source>
</evidence>
<name>A0A377G905_9GAMM</name>
<protein>
    <recommendedName>
        <fullName evidence="3 11">Aspartyl/glutamyl-tRNA(Asn/Gln) amidotransferase subunit B</fullName>
        <shortName evidence="11">Asp/Glu-ADT subunit B</shortName>
        <ecNumber evidence="11">6.3.5.-</ecNumber>
    </recommendedName>
</protein>
<dbReference type="Gene3D" id="1.10.10.410">
    <property type="match status" value="1"/>
</dbReference>
<dbReference type="InterPro" id="IPR018027">
    <property type="entry name" value="Asn/Gln_amidotransferase"/>
</dbReference>
<evidence type="ECO:0000256" key="10">
    <source>
        <dbReference type="ARBA" id="ARBA00047913"/>
    </source>
</evidence>
<comment type="similarity">
    <text evidence="1 11">Belongs to the GatB/GatE family. GatB subfamily.</text>
</comment>
<keyword evidence="4 11" id="KW-0436">Ligase</keyword>
<keyword evidence="14" id="KW-1185">Reference proteome</keyword>
<dbReference type="NCBIfam" id="NF004014">
    <property type="entry name" value="PRK05477.1-4"/>
    <property type="match status" value="1"/>
</dbReference>
<reference evidence="13 14" key="1">
    <citation type="submission" date="2018-06" db="EMBL/GenBank/DDBJ databases">
        <authorList>
            <consortium name="Pathogen Informatics"/>
            <person name="Doyle S."/>
        </authorList>
    </citation>
    <scope>NUCLEOTIDE SEQUENCE [LARGE SCALE GENOMIC DNA]</scope>
    <source>
        <strain evidence="13 14">NCTC11370</strain>
    </source>
</reference>
<dbReference type="Pfam" id="PF02934">
    <property type="entry name" value="GatB_N"/>
    <property type="match status" value="1"/>
</dbReference>
<dbReference type="PANTHER" id="PTHR11659:SF0">
    <property type="entry name" value="GLUTAMYL-TRNA(GLN) AMIDOTRANSFERASE SUBUNIT B, MITOCHONDRIAL"/>
    <property type="match status" value="1"/>
</dbReference>
<dbReference type="SUPFAM" id="SSF89095">
    <property type="entry name" value="GatB/YqeY motif"/>
    <property type="match status" value="1"/>
</dbReference>
<dbReference type="AlphaFoldDB" id="A0A377G905"/>
<comment type="subunit">
    <text evidence="2 11">Heterotrimer of A, B and C subunits.</text>
</comment>
<keyword evidence="13" id="KW-0808">Transferase</keyword>
<dbReference type="EC" id="6.3.5.-" evidence="11"/>
<dbReference type="GO" id="GO:0016740">
    <property type="term" value="F:transferase activity"/>
    <property type="evidence" value="ECO:0007669"/>
    <property type="project" value="UniProtKB-KW"/>
</dbReference>
<gene>
    <name evidence="11 13" type="primary">gatB</name>
    <name evidence="13" type="ORF">NCTC11370_01279</name>
</gene>
<evidence type="ECO:0000256" key="5">
    <source>
        <dbReference type="ARBA" id="ARBA00022741"/>
    </source>
</evidence>
<evidence type="ECO:0000256" key="8">
    <source>
        <dbReference type="ARBA" id="ARBA00024799"/>
    </source>
</evidence>
<dbReference type="HAMAP" id="MF_00121">
    <property type="entry name" value="GatB"/>
    <property type="match status" value="1"/>
</dbReference>
<organism evidence="13 14">
    <name type="scientific">Fluoribacter dumoffii</name>
    <dbReference type="NCBI Taxonomy" id="463"/>
    <lineage>
        <taxon>Bacteria</taxon>
        <taxon>Pseudomonadati</taxon>
        <taxon>Pseudomonadota</taxon>
        <taxon>Gammaproteobacteria</taxon>
        <taxon>Legionellales</taxon>
        <taxon>Legionellaceae</taxon>
        <taxon>Fluoribacter</taxon>
    </lineage>
</organism>
<keyword evidence="7 11" id="KW-0648">Protein biosynthesis</keyword>
<dbReference type="GO" id="GO:0006412">
    <property type="term" value="P:translation"/>
    <property type="evidence" value="ECO:0007669"/>
    <property type="project" value="UniProtKB-UniRule"/>
</dbReference>
<feature type="domain" description="Asn/Gln amidotransferase" evidence="12">
    <location>
        <begin position="328"/>
        <end position="476"/>
    </location>
</feature>
<dbReference type="GO" id="GO:0005524">
    <property type="term" value="F:ATP binding"/>
    <property type="evidence" value="ECO:0007669"/>
    <property type="project" value="UniProtKB-KW"/>
</dbReference>
<dbReference type="NCBIfam" id="NF004012">
    <property type="entry name" value="PRK05477.1-2"/>
    <property type="match status" value="1"/>
</dbReference>
<proteinExistence type="inferred from homology"/>
<keyword evidence="6 11" id="KW-0067">ATP-binding</keyword>
<dbReference type="SUPFAM" id="SSF55931">
    <property type="entry name" value="Glutamine synthetase/guanido kinase"/>
    <property type="match status" value="1"/>
</dbReference>
<accession>A0A377G905</accession>
<evidence type="ECO:0000256" key="7">
    <source>
        <dbReference type="ARBA" id="ARBA00022917"/>
    </source>
</evidence>
<dbReference type="OrthoDB" id="9804078at2"/>
<dbReference type="GO" id="GO:0050567">
    <property type="term" value="F:glutaminyl-tRNA synthase (glutamine-hydrolyzing) activity"/>
    <property type="evidence" value="ECO:0007669"/>
    <property type="project" value="UniProtKB-UniRule"/>
</dbReference>
<dbReference type="GeneID" id="93292136"/>
<evidence type="ECO:0000256" key="2">
    <source>
        <dbReference type="ARBA" id="ARBA00011123"/>
    </source>
</evidence>
<evidence type="ECO:0000256" key="3">
    <source>
        <dbReference type="ARBA" id="ARBA00016923"/>
    </source>
</evidence>
<dbReference type="Pfam" id="PF02637">
    <property type="entry name" value="GatB_Yqey"/>
    <property type="match status" value="1"/>
</dbReference>
<comment type="catalytic activity">
    <reaction evidence="9 11">
        <text>L-aspartyl-tRNA(Asn) + L-glutamine + ATP + H2O = L-asparaginyl-tRNA(Asn) + L-glutamate + ADP + phosphate + 2 H(+)</text>
        <dbReference type="Rhea" id="RHEA:14513"/>
        <dbReference type="Rhea" id="RHEA-COMP:9674"/>
        <dbReference type="Rhea" id="RHEA-COMP:9677"/>
        <dbReference type="ChEBI" id="CHEBI:15377"/>
        <dbReference type="ChEBI" id="CHEBI:15378"/>
        <dbReference type="ChEBI" id="CHEBI:29985"/>
        <dbReference type="ChEBI" id="CHEBI:30616"/>
        <dbReference type="ChEBI" id="CHEBI:43474"/>
        <dbReference type="ChEBI" id="CHEBI:58359"/>
        <dbReference type="ChEBI" id="CHEBI:78515"/>
        <dbReference type="ChEBI" id="CHEBI:78516"/>
        <dbReference type="ChEBI" id="CHEBI:456216"/>
    </reaction>
</comment>
<dbReference type="RefSeq" id="WP_010653495.1">
    <property type="nucleotide sequence ID" value="NZ_JAPHOO010000001.1"/>
</dbReference>
<dbReference type="NCBIfam" id="TIGR00133">
    <property type="entry name" value="gatB"/>
    <property type="match status" value="1"/>
</dbReference>
<dbReference type="InterPro" id="IPR017958">
    <property type="entry name" value="Gln-tRNA_amidoTrfase_suB_CS"/>
</dbReference>
<dbReference type="InterPro" id="IPR003789">
    <property type="entry name" value="Asn/Gln_tRNA_amidoTrase-B-like"/>
</dbReference>
<comment type="function">
    <text evidence="8 11">Allows the formation of correctly charged Asn-tRNA(Asn) or Gln-tRNA(Gln) through the transamidation of misacylated Asp-tRNA(Asn) or Glu-tRNA(Gln) in organisms which lack either or both of asparaginyl-tRNA or glutaminyl-tRNA synthetases. The reaction takes place in the presence of glutamine and ATP through an activated phospho-Asp-tRNA(Asn) or phospho-Glu-tRNA(Gln).</text>
</comment>
<evidence type="ECO:0000256" key="11">
    <source>
        <dbReference type="HAMAP-Rule" id="MF_00121"/>
    </source>
</evidence>
<dbReference type="GO" id="GO:0070681">
    <property type="term" value="P:glutaminyl-tRNAGln biosynthesis via transamidation"/>
    <property type="evidence" value="ECO:0007669"/>
    <property type="project" value="TreeGrafter"/>
</dbReference>
<dbReference type="FunFam" id="1.10.10.410:FF:000001">
    <property type="entry name" value="Aspartyl/glutamyl-tRNA(Asn/Gln) amidotransferase subunit B"/>
    <property type="match status" value="1"/>
</dbReference>
<evidence type="ECO:0000256" key="1">
    <source>
        <dbReference type="ARBA" id="ARBA00005306"/>
    </source>
</evidence>
<evidence type="ECO:0000256" key="6">
    <source>
        <dbReference type="ARBA" id="ARBA00022840"/>
    </source>
</evidence>
<sequence length="480" mass="53660">MQWDTVIGLEVHIQLKTQSKLFSGASTAFGSTPNSQTCFIDAGFPGVLPVLNKEAVIMAIQFGLAIQADINDLSVFERKNYFYPDLPKGYQISQFQKPIVSNGKLAITLQDGSLKDISIVRAHLEEDAGKSLHGVRSGYSGIDLNRAGTPLLEIVTAPCLYSSYEAVSYLKKLHQLVQFLGICDGNMQEGNFRCDVNLSLKPKGTTVLGTRTELKNLNSFRFIEKAIAYEQARHQDILESGQQLVQETRLYNPDTHTTHAMRSKENENDYRYFPDPDLLPIQISRFLIAEVKNSLPDLPDKIHAELKNTPALNDEDINFILSSPAAYQFFKSIKKQSRASEKMIINWLKGQYAAALNEGNLTFDNPRISAKLMATLLDKLQDGTLSLNNARAIFLLLWAGEEDIEAIIEREGFQQEDNTAAWEEMIIKLVQQFPGQAAEYRAGKEKLLAFFVGQIMKQTKGKANPEQINALLKKHLAGEG</sequence>
<evidence type="ECO:0000313" key="14">
    <source>
        <dbReference type="Proteomes" id="UP000254554"/>
    </source>
</evidence>
<dbReference type="GO" id="GO:0050566">
    <property type="term" value="F:asparaginyl-tRNA synthase (glutamine-hydrolyzing) activity"/>
    <property type="evidence" value="ECO:0007669"/>
    <property type="project" value="RHEA"/>
</dbReference>
<dbReference type="STRING" id="1094715.GCA_000236165_01143"/>
<comment type="catalytic activity">
    <reaction evidence="10 11">
        <text>L-glutamyl-tRNA(Gln) + L-glutamine + ATP + H2O = L-glutaminyl-tRNA(Gln) + L-glutamate + ADP + phosphate + H(+)</text>
        <dbReference type="Rhea" id="RHEA:17521"/>
        <dbReference type="Rhea" id="RHEA-COMP:9681"/>
        <dbReference type="Rhea" id="RHEA-COMP:9684"/>
        <dbReference type="ChEBI" id="CHEBI:15377"/>
        <dbReference type="ChEBI" id="CHEBI:15378"/>
        <dbReference type="ChEBI" id="CHEBI:29985"/>
        <dbReference type="ChEBI" id="CHEBI:30616"/>
        <dbReference type="ChEBI" id="CHEBI:43474"/>
        <dbReference type="ChEBI" id="CHEBI:58359"/>
        <dbReference type="ChEBI" id="CHEBI:78520"/>
        <dbReference type="ChEBI" id="CHEBI:78521"/>
        <dbReference type="ChEBI" id="CHEBI:456216"/>
    </reaction>
</comment>
<dbReference type="EMBL" id="UGGT01000001">
    <property type="protein sequence ID" value="STO21214.1"/>
    <property type="molecule type" value="Genomic_DNA"/>
</dbReference>
<dbReference type="InterPro" id="IPR014746">
    <property type="entry name" value="Gln_synth/guanido_kin_cat_dom"/>
</dbReference>
<dbReference type="InterPro" id="IPR023168">
    <property type="entry name" value="GatB_Yqey_C_2"/>
</dbReference>
<evidence type="ECO:0000259" key="12">
    <source>
        <dbReference type="SMART" id="SM00845"/>
    </source>
</evidence>
<dbReference type="InterPro" id="IPR017959">
    <property type="entry name" value="Asn/Gln-tRNA_amidoTrfase_suB/E"/>
</dbReference>
<dbReference type="PROSITE" id="PS01234">
    <property type="entry name" value="GATB"/>
    <property type="match status" value="1"/>
</dbReference>